<sequence>MLSRFEEQSRVPRNGVISARISYRRTLKITASGFQKNSSHRALMGMIPTGLPLVSVRRTGEEYDGPEASIYRADAKSAENLTESSVRRASSVDPIRPLYRLRYQ</sequence>
<feature type="non-terminal residue" evidence="1">
    <location>
        <position position="104"/>
    </location>
</feature>
<gene>
    <name evidence="1" type="ORF">EAG_06982</name>
</gene>
<dbReference type="AlphaFoldDB" id="E2AJS8"/>
<accession>E2AJS8</accession>
<evidence type="ECO:0000313" key="1">
    <source>
        <dbReference type="EMBL" id="EFN66311.1"/>
    </source>
</evidence>
<dbReference type="InParanoid" id="E2AJS8"/>
<evidence type="ECO:0000313" key="2">
    <source>
        <dbReference type="Proteomes" id="UP000000311"/>
    </source>
</evidence>
<name>E2AJS8_CAMFO</name>
<reference evidence="1 2" key="1">
    <citation type="journal article" date="2010" name="Science">
        <title>Genomic comparison of the ants Camponotus floridanus and Harpegnathos saltator.</title>
        <authorList>
            <person name="Bonasio R."/>
            <person name="Zhang G."/>
            <person name="Ye C."/>
            <person name="Mutti N.S."/>
            <person name="Fang X."/>
            <person name="Qin N."/>
            <person name="Donahue G."/>
            <person name="Yang P."/>
            <person name="Li Q."/>
            <person name="Li C."/>
            <person name="Zhang P."/>
            <person name="Huang Z."/>
            <person name="Berger S.L."/>
            <person name="Reinberg D."/>
            <person name="Wang J."/>
            <person name="Liebig J."/>
        </authorList>
    </citation>
    <scope>NUCLEOTIDE SEQUENCE [LARGE SCALE GENOMIC DNA]</scope>
    <source>
        <strain evidence="2">C129</strain>
    </source>
</reference>
<organism evidence="2">
    <name type="scientific">Camponotus floridanus</name>
    <name type="common">Florida carpenter ant</name>
    <dbReference type="NCBI Taxonomy" id="104421"/>
    <lineage>
        <taxon>Eukaryota</taxon>
        <taxon>Metazoa</taxon>
        <taxon>Ecdysozoa</taxon>
        <taxon>Arthropoda</taxon>
        <taxon>Hexapoda</taxon>
        <taxon>Insecta</taxon>
        <taxon>Pterygota</taxon>
        <taxon>Neoptera</taxon>
        <taxon>Endopterygota</taxon>
        <taxon>Hymenoptera</taxon>
        <taxon>Apocrita</taxon>
        <taxon>Aculeata</taxon>
        <taxon>Formicoidea</taxon>
        <taxon>Formicidae</taxon>
        <taxon>Formicinae</taxon>
        <taxon>Camponotus</taxon>
    </lineage>
</organism>
<keyword evidence="2" id="KW-1185">Reference proteome</keyword>
<proteinExistence type="predicted"/>
<dbReference type="EMBL" id="GL440080">
    <property type="protein sequence ID" value="EFN66311.1"/>
    <property type="molecule type" value="Genomic_DNA"/>
</dbReference>
<protein>
    <submittedName>
        <fullName evidence="1">Uncharacterized protein</fullName>
    </submittedName>
</protein>
<dbReference type="Proteomes" id="UP000000311">
    <property type="component" value="Unassembled WGS sequence"/>
</dbReference>